<dbReference type="EMBL" id="JACIED010000010">
    <property type="protein sequence ID" value="MBB4010576.1"/>
    <property type="molecule type" value="Genomic_DNA"/>
</dbReference>
<dbReference type="CDD" id="cd05013">
    <property type="entry name" value="SIS_RpiR"/>
    <property type="match status" value="1"/>
</dbReference>
<reference evidence="6 9" key="2">
    <citation type="submission" date="2020-08" db="EMBL/GenBank/DDBJ databases">
        <title>Genomic Encyclopedia of Type Strains, Phase IV (KMG-IV): sequencing the most valuable type-strain genomes for metagenomic binning, comparative biology and taxonomic classification.</title>
        <authorList>
            <person name="Goeker M."/>
        </authorList>
    </citation>
    <scope>NUCLEOTIDE SEQUENCE [LARGE SCALE GENOMIC DNA]</scope>
    <source>
        <strain evidence="6 9">DSM 100021</strain>
    </source>
</reference>
<dbReference type="SUPFAM" id="SSF53697">
    <property type="entry name" value="SIS domain"/>
    <property type="match status" value="1"/>
</dbReference>
<dbReference type="InterPro" id="IPR009057">
    <property type="entry name" value="Homeodomain-like_sf"/>
</dbReference>
<dbReference type="PANTHER" id="PTHR30514">
    <property type="entry name" value="GLUCOKINASE"/>
    <property type="match status" value="1"/>
</dbReference>
<dbReference type="InterPro" id="IPR035472">
    <property type="entry name" value="RpiR-like_SIS"/>
</dbReference>
<dbReference type="Gene3D" id="3.40.50.10490">
    <property type="entry name" value="Glucose-6-phosphate isomerase like protein, domain 1"/>
    <property type="match status" value="1"/>
</dbReference>
<sequence>MAMQGDSFGPFPTDGNSRTPVLLRVESALDYPNALARVAQYILENPKRAVRQTLGELSAASQSGQATIFRLCRELGFKGFTDFKLALAAEIGQRETEPDRGVSLTVNSFDEIVSLIHRSVLNTRQLAKPEEISYTARQLLNARHVNIYGSGDSGLAGEVLFHRLRRVGVPVRVFANVGYAHEVAEAMTGEDAAIAVSQSGASPDTVEFLRRARHIGAFSLAITCHPKSSLAKVSDVVLQMARMPQPGLSEQMIGMPRIVFIAEALAIAIGDHAKSSESISSAK</sequence>
<keyword evidence="2 6" id="KW-0238">DNA-binding</keyword>
<dbReference type="Gene3D" id="1.10.10.10">
    <property type="entry name" value="Winged helix-like DNA-binding domain superfamily/Winged helix DNA-binding domain"/>
    <property type="match status" value="1"/>
</dbReference>
<reference evidence="7 8" key="1">
    <citation type="submission" date="2016-09" db="EMBL/GenBank/DDBJ databases">
        <title>Rhizobium oryziradicis sp. nov., isolated from the root of rice.</title>
        <authorList>
            <person name="Zhao J."/>
            <person name="Zhang X."/>
        </authorList>
    </citation>
    <scope>NUCLEOTIDE SEQUENCE [LARGE SCALE GENOMIC DNA]</scope>
    <source>
        <strain evidence="7 8">14971</strain>
    </source>
</reference>
<evidence type="ECO:0000313" key="9">
    <source>
        <dbReference type="Proteomes" id="UP000544107"/>
    </source>
</evidence>
<comment type="caution">
    <text evidence="7">The sequence shown here is derived from an EMBL/GenBank/DDBJ whole genome shotgun (WGS) entry which is preliminary data.</text>
</comment>
<dbReference type="InterPro" id="IPR046348">
    <property type="entry name" value="SIS_dom_sf"/>
</dbReference>
<evidence type="ECO:0000313" key="8">
    <source>
        <dbReference type="Proteomes" id="UP000185598"/>
    </source>
</evidence>
<keyword evidence="8" id="KW-1185">Reference proteome</keyword>
<name>A0A1Q9ABR8_9HYPH</name>
<evidence type="ECO:0000313" key="6">
    <source>
        <dbReference type="EMBL" id="MBB4010576.1"/>
    </source>
</evidence>
<evidence type="ECO:0000256" key="1">
    <source>
        <dbReference type="ARBA" id="ARBA00023015"/>
    </source>
</evidence>
<accession>A0A1Q9ABR8</accession>
<keyword evidence="3" id="KW-0804">Transcription</keyword>
<dbReference type="EMBL" id="MKIN01000015">
    <property type="protein sequence ID" value="OLP52318.1"/>
    <property type="molecule type" value="Genomic_DNA"/>
</dbReference>
<dbReference type="AlphaFoldDB" id="A0A1Q9ABR8"/>
<gene>
    <name evidence="7" type="ORF">BJF91_24335</name>
    <name evidence="6" type="ORF">GGQ71_004878</name>
</gene>
<dbReference type="OrthoDB" id="8582409at2"/>
<dbReference type="SUPFAM" id="SSF46689">
    <property type="entry name" value="Homeodomain-like"/>
    <property type="match status" value="1"/>
</dbReference>
<dbReference type="GO" id="GO:0097367">
    <property type="term" value="F:carbohydrate derivative binding"/>
    <property type="evidence" value="ECO:0007669"/>
    <property type="project" value="InterPro"/>
</dbReference>
<protein>
    <submittedName>
        <fullName evidence="6">DNA-binding MurR/RpiR family transcriptional regulator</fullName>
    </submittedName>
</protein>
<evidence type="ECO:0000256" key="3">
    <source>
        <dbReference type="ARBA" id="ARBA00023163"/>
    </source>
</evidence>
<dbReference type="InterPro" id="IPR036388">
    <property type="entry name" value="WH-like_DNA-bd_sf"/>
</dbReference>
<feature type="domain" description="HTH rpiR-type" evidence="4">
    <location>
        <begin position="18"/>
        <end position="94"/>
    </location>
</feature>
<dbReference type="PANTHER" id="PTHR30514:SF1">
    <property type="entry name" value="HTH-TYPE TRANSCRIPTIONAL REGULATOR HEXR-RELATED"/>
    <property type="match status" value="1"/>
</dbReference>
<dbReference type="STRING" id="887144.BJF91_24335"/>
<evidence type="ECO:0000259" key="5">
    <source>
        <dbReference type="PROSITE" id="PS51464"/>
    </source>
</evidence>
<dbReference type="PROSITE" id="PS51071">
    <property type="entry name" value="HTH_RPIR"/>
    <property type="match status" value="1"/>
</dbReference>
<feature type="domain" description="SIS" evidence="5">
    <location>
        <begin position="135"/>
        <end position="271"/>
    </location>
</feature>
<dbReference type="RefSeq" id="WP_075612631.1">
    <property type="nucleotide sequence ID" value="NZ_JACIED010000010.1"/>
</dbReference>
<organism evidence="7 8">
    <name type="scientific">Allorhizobium taibaishanense</name>
    <dbReference type="NCBI Taxonomy" id="887144"/>
    <lineage>
        <taxon>Bacteria</taxon>
        <taxon>Pseudomonadati</taxon>
        <taxon>Pseudomonadota</taxon>
        <taxon>Alphaproteobacteria</taxon>
        <taxon>Hyphomicrobiales</taxon>
        <taxon>Rhizobiaceae</taxon>
        <taxon>Rhizobium/Agrobacterium group</taxon>
        <taxon>Allorhizobium</taxon>
    </lineage>
</organism>
<dbReference type="InterPro" id="IPR000281">
    <property type="entry name" value="HTH_RpiR"/>
</dbReference>
<dbReference type="Proteomes" id="UP000544107">
    <property type="component" value="Unassembled WGS sequence"/>
</dbReference>
<evidence type="ECO:0000259" key="4">
    <source>
        <dbReference type="PROSITE" id="PS51071"/>
    </source>
</evidence>
<dbReference type="GO" id="GO:0003677">
    <property type="term" value="F:DNA binding"/>
    <property type="evidence" value="ECO:0007669"/>
    <property type="project" value="UniProtKB-KW"/>
</dbReference>
<dbReference type="Pfam" id="PF01418">
    <property type="entry name" value="HTH_6"/>
    <property type="match status" value="1"/>
</dbReference>
<evidence type="ECO:0000313" key="7">
    <source>
        <dbReference type="EMBL" id="OLP52318.1"/>
    </source>
</evidence>
<dbReference type="InterPro" id="IPR001347">
    <property type="entry name" value="SIS_dom"/>
</dbReference>
<dbReference type="GO" id="GO:1901135">
    <property type="term" value="P:carbohydrate derivative metabolic process"/>
    <property type="evidence" value="ECO:0007669"/>
    <property type="project" value="InterPro"/>
</dbReference>
<proteinExistence type="predicted"/>
<dbReference type="Proteomes" id="UP000185598">
    <property type="component" value="Unassembled WGS sequence"/>
</dbReference>
<evidence type="ECO:0000256" key="2">
    <source>
        <dbReference type="ARBA" id="ARBA00023125"/>
    </source>
</evidence>
<dbReference type="InterPro" id="IPR047640">
    <property type="entry name" value="RpiR-like"/>
</dbReference>
<keyword evidence="1" id="KW-0805">Transcription regulation</keyword>
<dbReference type="PROSITE" id="PS51464">
    <property type="entry name" value="SIS"/>
    <property type="match status" value="1"/>
</dbReference>
<dbReference type="GO" id="GO:0003700">
    <property type="term" value="F:DNA-binding transcription factor activity"/>
    <property type="evidence" value="ECO:0007669"/>
    <property type="project" value="InterPro"/>
</dbReference>
<dbReference type="Pfam" id="PF01380">
    <property type="entry name" value="SIS"/>
    <property type="match status" value="1"/>
</dbReference>